<evidence type="ECO:0000256" key="1">
    <source>
        <dbReference type="SAM" id="Phobius"/>
    </source>
</evidence>
<keyword evidence="1" id="KW-0812">Transmembrane</keyword>
<accession>A0A9X1X4R4</accession>
<feature type="transmembrane region" description="Helical" evidence="1">
    <location>
        <begin position="28"/>
        <end position="45"/>
    </location>
</feature>
<evidence type="ECO:0000313" key="4">
    <source>
        <dbReference type="Proteomes" id="UP001139450"/>
    </source>
</evidence>
<keyword evidence="1" id="KW-1133">Transmembrane helix</keyword>
<gene>
    <name evidence="3" type="ORF">MUY27_14340</name>
</gene>
<keyword evidence="1" id="KW-0472">Membrane</keyword>
<dbReference type="InterPro" id="IPR036374">
    <property type="entry name" value="OxRdtase_Mopterin-bd_sf"/>
</dbReference>
<sequence>MKEQNKDDLQRFNEGEPYDKQKVNRRTFLSFLTLGAGGIAAYFGWNRLYHEPLESEGATAGARKTLRGVLNANEQVFDKAVPGNHLAKTYPASAVVKTPKVNGDVGLDAKAIEDWKLQLVKAHGTTTAITIAEIKALPKTDLTFDFKCVEGWEQVQRWAGVKFADFAKHFNLQNELMNKHVGLKTPDGKYYVGVDTASMLHPQTILAYEMNGQPITPDHGAPLRLIIPVKYGIKNLKQIGTIFFSNERPADYWAERGYDYFAGL</sequence>
<dbReference type="PANTHER" id="PTHR43032">
    <property type="entry name" value="PROTEIN-METHIONINE-SULFOXIDE REDUCTASE"/>
    <property type="match status" value="1"/>
</dbReference>
<dbReference type="SUPFAM" id="SSF56524">
    <property type="entry name" value="Oxidoreductase molybdopterin-binding domain"/>
    <property type="match status" value="1"/>
</dbReference>
<keyword evidence="4" id="KW-1185">Reference proteome</keyword>
<dbReference type="Proteomes" id="UP001139450">
    <property type="component" value="Unassembled WGS sequence"/>
</dbReference>
<protein>
    <submittedName>
        <fullName evidence="3">Molybdopterin-dependent oxidoreductase</fullName>
    </submittedName>
</protein>
<evidence type="ECO:0000259" key="2">
    <source>
        <dbReference type="Pfam" id="PF00174"/>
    </source>
</evidence>
<organism evidence="3 4">
    <name type="scientific">Mucilaginibacter straminoryzae</name>
    <dbReference type="NCBI Taxonomy" id="2932774"/>
    <lineage>
        <taxon>Bacteria</taxon>
        <taxon>Pseudomonadati</taxon>
        <taxon>Bacteroidota</taxon>
        <taxon>Sphingobacteriia</taxon>
        <taxon>Sphingobacteriales</taxon>
        <taxon>Sphingobacteriaceae</taxon>
        <taxon>Mucilaginibacter</taxon>
    </lineage>
</organism>
<dbReference type="AlphaFoldDB" id="A0A9X1X4R4"/>
<dbReference type="PRINTS" id="PR00407">
    <property type="entry name" value="EUMOPTERIN"/>
</dbReference>
<dbReference type="InterPro" id="IPR000572">
    <property type="entry name" value="OxRdtase_Mopterin-bd_dom"/>
</dbReference>
<dbReference type="GO" id="GO:0016491">
    <property type="term" value="F:oxidoreductase activity"/>
    <property type="evidence" value="ECO:0007669"/>
    <property type="project" value="InterPro"/>
</dbReference>
<dbReference type="RefSeq" id="WP_245130936.1">
    <property type="nucleotide sequence ID" value="NZ_JALJEJ010000007.1"/>
</dbReference>
<dbReference type="PANTHER" id="PTHR43032:SF2">
    <property type="entry name" value="BLL0505 PROTEIN"/>
    <property type="match status" value="1"/>
</dbReference>
<comment type="caution">
    <text evidence="3">The sequence shown here is derived from an EMBL/GenBank/DDBJ whole genome shotgun (WGS) entry which is preliminary data.</text>
</comment>
<evidence type="ECO:0000313" key="3">
    <source>
        <dbReference type="EMBL" id="MCJ8210893.1"/>
    </source>
</evidence>
<name>A0A9X1X4R4_9SPHI</name>
<dbReference type="Pfam" id="PF00174">
    <property type="entry name" value="Oxidored_molyb"/>
    <property type="match status" value="1"/>
</dbReference>
<feature type="domain" description="Oxidoreductase molybdopterin-binding" evidence="2">
    <location>
        <begin position="111"/>
        <end position="253"/>
    </location>
</feature>
<reference evidence="3" key="1">
    <citation type="submission" date="2022-04" db="EMBL/GenBank/DDBJ databases">
        <title>Mucilaginibacter sp. RS28 isolated from freshwater.</title>
        <authorList>
            <person name="Ko S.-R."/>
        </authorList>
    </citation>
    <scope>NUCLEOTIDE SEQUENCE</scope>
    <source>
        <strain evidence="3">RS28</strain>
    </source>
</reference>
<dbReference type="Gene3D" id="3.90.420.10">
    <property type="entry name" value="Oxidoreductase, molybdopterin-binding domain"/>
    <property type="match status" value="1"/>
</dbReference>
<proteinExistence type="predicted"/>
<dbReference type="InterPro" id="IPR008335">
    <property type="entry name" value="Mopterin_OxRdtase_euk"/>
</dbReference>
<dbReference type="EMBL" id="JALJEJ010000007">
    <property type="protein sequence ID" value="MCJ8210893.1"/>
    <property type="molecule type" value="Genomic_DNA"/>
</dbReference>